<organism evidence="3">
    <name type="scientific">marine metagenome</name>
    <dbReference type="NCBI Taxonomy" id="408172"/>
    <lineage>
        <taxon>unclassified sequences</taxon>
        <taxon>metagenomes</taxon>
        <taxon>ecological metagenomes</taxon>
    </lineage>
</organism>
<dbReference type="GO" id="GO:0046872">
    <property type="term" value="F:metal ion binding"/>
    <property type="evidence" value="ECO:0007669"/>
    <property type="project" value="UniProtKB-KW"/>
</dbReference>
<gene>
    <name evidence="3" type="ORF">METZ01_LOCUS34768</name>
</gene>
<proteinExistence type="predicted"/>
<dbReference type="InterPro" id="IPR051332">
    <property type="entry name" value="Fosfomycin_Res_Enzymes"/>
</dbReference>
<dbReference type="AlphaFoldDB" id="A0A381QSG6"/>
<dbReference type="Pfam" id="PF00903">
    <property type="entry name" value="Glyoxalase"/>
    <property type="match status" value="1"/>
</dbReference>
<keyword evidence="1" id="KW-0479">Metal-binding</keyword>
<dbReference type="InterPro" id="IPR037523">
    <property type="entry name" value="VOC_core"/>
</dbReference>
<evidence type="ECO:0000313" key="3">
    <source>
        <dbReference type="EMBL" id="SUZ81914.1"/>
    </source>
</evidence>
<accession>A0A381QSG6</accession>
<dbReference type="PANTHER" id="PTHR36113:SF6">
    <property type="entry name" value="FOSFOMYCIN RESISTANCE PROTEIN FOSX"/>
    <property type="match status" value="1"/>
</dbReference>
<dbReference type="InterPro" id="IPR029068">
    <property type="entry name" value="Glyas_Bleomycin-R_OHBP_Dase"/>
</dbReference>
<dbReference type="SUPFAM" id="SSF54593">
    <property type="entry name" value="Glyoxalase/Bleomycin resistance protein/Dihydroxybiphenyl dioxygenase"/>
    <property type="match status" value="1"/>
</dbReference>
<sequence length="146" mass="16697">MQMNGIAHIGITVSNFKKCNPFYRQLFAFLEMQLIYDSDEVIYGVGSRTGIAVKEAEAKFQSEVFEQNRIGLHHFCFRARTRSDIDDLYEFLVDINAKIIRAPEEGDWAAGYYSVLFEDPDGIRIEANYIPGKGNLDPKVKLPIVR</sequence>
<dbReference type="PROSITE" id="PS51819">
    <property type="entry name" value="VOC"/>
    <property type="match status" value="1"/>
</dbReference>
<evidence type="ECO:0000256" key="1">
    <source>
        <dbReference type="ARBA" id="ARBA00022723"/>
    </source>
</evidence>
<feature type="domain" description="VOC" evidence="2">
    <location>
        <begin position="5"/>
        <end position="130"/>
    </location>
</feature>
<dbReference type="EMBL" id="UINC01001483">
    <property type="protein sequence ID" value="SUZ81914.1"/>
    <property type="molecule type" value="Genomic_DNA"/>
</dbReference>
<dbReference type="Gene3D" id="3.10.180.10">
    <property type="entry name" value="2,3-Dihydroxybiphenyl 1,2-Dioxygenase, domain 1"/>
    <property type="match status" value="1"/>
</dbReference>
<dbReference type="InterPro" id="IPR004360">
    <property type="entry name" value="Glyas_Fos-R_dOase_dom"/>
</dbReference>
<evidence type="ECO:0000259" key="2">
    <source>
        <dbReference type="PROSITE" id="PS51819"/>
    </source>
</evidence>
<protein>
    <recommendedName>
        <fullName evidence="2">VOC domain-containing protein</fullName>
    </recommendedName>
</protein>
<reference evidence="3" key="1">
    <citation type="submission" date="2018-05" db="EMBL/GenBank/DDBJ databases">
        <authorList>
            <person name="Lanie J.A."/>
            <person name="Ng W.-L."/>
            <person name="Kazmierczak K.M."/>
            <person name="Andrzejewski T.M."/>
            <person name="Davidsen T.M."/>
            <person name="Wayne K.J."/>
            <person name="Tettelin H."/>
            <person name="Glass J.I."/>
            <person name="Rusch D."/>
            <person name="Podicherti R."/>
            <person name="Tsui H.-C.T."/>
            <person name="Winkler M.E."/>
        </authorList>
    </citation>
    <scope>NUCLEOTIDE SEQUENCE</scope>
</reference>
<dbReference type="PANTHER" id="PTHR36113">
    <property type="entry name" value="LYASE, PUTATIVE-RELATED-RELATED"/>
    <property type="match status" value="1"/>
</dbReference>
<name>A0A381QSG6_9ZZZZ</name>